<accession>A0ABS3XG88</accession>
<dbReference type="InterPro" id="IPR020806">
    <property type="entry name" value="PKS_PP-bd"/>
</dbReference>
<dbReference type="Proteomes" id="UP001519064">
    <property type="component" value="Unassembled WGS sequence"/>
</dbReference>
<dbReference type="PROSITE" id="PS00455">
    <property type="entry name" value="AMP_BINDING"/>
    <property type="match status" value="1"/>
</dbReference>
<dbReference type="InterPro" id="IPR029058">
    <property type="entry name" value="AB_hydrolase_fold"/>
</dbReference>
<proteinExistence type="predicted"/>
<evidence type="ECO:0000256" key="4">
    <source>
        <dbReference type="SAM" id="MobiDB-lite"/>
    </source>
</evidence>
<dbReference type="PANTHER" id="PTHR45527">
    <property type="entry name" value="NONRIBOSOMAL PEPTIDE SYNTHETASE"/>
    <property type="match status" value="1"/>
</dbReference>
<dbReference type="InterPro" id="IPR001242">
    <property type="entry name" value="Condensation_dom"/>
</dbReference>
<comment type="caution">
    <text evidence="6">The sequence shown here is derived from an EMBL/GenBank/DDBJ whole genome shotgun (WGS) entry which is preliminary data.</text>
</comment>
<dbReference type="InterPro" id="IPR010071">
    <property type="entry name" value="AA_adenyl_dom"/>
</dbReference>
<dbReference type="SUPFAM" id="SSF53474">
    <property type="entry name" value="alpha/beta-Hydrolases"/>
    <property type="match status" value="1"/>
</dbReference>
<gene>
    <name evidence="6" type="ORF">ITI46_22500</name>
</gene>
<dbReference type="SUPFAM" id="SSF52777">
    <property type="entry name" value="CoA-dependent acyltransferases"/>
    <property type="match status" value="2"/>
</dbReference>
<dbReference type="InterPro" id="IPR009081">
    <property type="entry name" value="PP-bd_ACP"/>
</dbReference>
<dbReference type="Pfam" id="PF00668">
    <property type="entry name" value="Condensation"/>
    <property type="match status" value="1"/>
</dbReference>
<dbReference type="PROSITE" id="PS50075">
    <property type="entry name" value="CARRIER"/>
    <property type="match status" value="1"/>
</dbReference>
<dbReference type="InterPro" id="IPR000873">
    <property type="entry name" value="AMP-dep_synth/lig_dom"/>
</dbReference>
<dbReference type="Gene3D" id="2.30.38.10">
    <property type="entry name" value="Luciferase, Domain 3"/>
    <property type="match status" value="1"/>
</dbReference>
<keyword evidence="3" id="KW-0597">Phosphoprotein</keyword>
<dbReference type="InterPro" id="IPR023213">
    <property type="entry name" value="CAT-like_dom_sf"/>
</dbReference>
<dbReference type="InterPro" id="IPR020802">
    <property type="entry name" value="TesA-like"/>
</dbReference>
<dbReference type="SMART" id="SM00823">
    <property type="entry name" value="PKS_PP"/>
    <property type="match status" value="1"/>
</dbReference>
<feature type="domain" description="Carrier" evidence="5">
    <location>
        <begin position="1086"/>
        <end position="1161"/>
    </location>
</feature>
<organism evidence="6 7">
    <name type="scientific">Streptomyces oryzae</name>
    <dbReference type="NCBI Taxonomy" id="1434886"/>
    <lineage>
        <taxon>Bacteria</taxon>
        <taxon>Bacillati</taxon>
        <taxon>Actinomycetota</taxon>
        <taxon>Actinomycetes</taxon>
        <taxon>Kitasatosporales</taxon>
        <taxon>Streptomycetaceae</taxon>
        <taxon>Streptomyces</taxon>
    </lineage>
</organism>
<dbReference type="Gene3D" id="3.30.559.10">
    <property type="entry name" value="Chloramphenicol acetyltransferase-like domain"/>
    <property type="match status" value="1"/>
</dbReference>
<dbReference type="Gene3D" id="3.30.300.30">
    <property type="match status" value="1"/>
</dbReference>
<protein>
    <submittedName>
        <fullName evidence="6">Amino acid adenylation domain-containing protein</fullName>
    </submittedName>
</protein>
<dbReference type="Pfam" id="PF00975">
    <property type="entry name" value="Thioesterase"/>
    <property type="match status" value="1"/>
</dbReference>
<evidence type="ECO:0000313" key="7">
    <source>
        <dbReference type="Proteomes" id="UP001519064"/>
    </source>
</evidence>
<dbReference type="Pfam" id="PF00501">
    <property type="entry name" value="AMP-binding"/>
    <property type="match status" value="1"/>
</dbReference>
<evidence type="ECO:0000256" key="2">
    <source>
        <dbReference type="ARBA" id="ARBA00022450"/>
    </source>
</evidence>
<dbReference type="Gene3D" id="3.40.50.980">
    <property type="match status" value="2"/>
</dbReference>
<name>A0ABS3XG88_9ACTN</name>
<dbReference type="Gene3D" id="3.40.50.1820">
    <property type="entry name" value="alpha/beta hydrolase"/>
    <property type="match status" value="1"/>
</dbReference>
<dbReference type="InterPro" id="IPR045851">
    <property type="entry name" value="AMP-bd_C_sf"/>
</dbReference>
<keyword evidence="7" id="KW-1185">Reference proteome</keyword>
<evidence type="ECO:0000256" key="3">
    <source>
        <dbReference type="ARBA" id="ARBA00022553"/>
    </source>
</evidence>
<dbReference type="EMBL" id="JADKMA010000126">
    <property type="protein sequence ID" value="MBO8194412.1"/>
    <property type="molecule type" value="Genomic_DNA"/>
</dbReference>
<comment type="cofactor">
    <cofactor evidence="1">
        <name>pantetheine 4'-phosphate</name>
        <dbReference type="ChEBI" id="CHEBI:47942"/>
    </cofactor>
</comment>
<dbReference type="InterPro" id="IPR036736">
    <property type="entry name" value="ACP-like_sf"/>
</dbReference>
<dbReference type="InterPro" id="IPR006162">
    <property type="entry name" value="Ppantetheine_attach_site"/>
</dbReference>
<evidence type="ECO:0000313" key="6">
    <source>
        <dbReference type="EMBL" id="MBO8194412.1"/>
    </source>
</evidence>
<dbReference type="NCBIfam" id="TIGR01733">
    <property type="entry name" value="AA-adenyl-dom"/>
    <property type="match status" value="1"/>
</dbReference>
<dbReference type="InterPro" id="IPR001031">
    <property type="entry name" value="Thioesterase"/>
</dbReference>
<dbReference type="CDD" id="cd05930">
    <property type="entry name" value="A_NRPS"/>
    <property type="match status" value="1"/>
</dbReference>
<dbReference type="SMART" id="SM00824">
    <property type="entry name" value="PKS_TE"/>
    <property type="match status" value="1"/>
</dbReference>
<dbReference type="RefSeq" id="WP_209241514.1">
    <property type="nucleotide sequence ID" value="NZ_JADKMA010000126.1"/>
</dbReference>
<dbReference type="PROSITE" id="PS00012">
    <property type="entry name" value="PHOSPHOPANTETHEINE"/>
    <property type="match status" value="1"/>
</dbReference>
<evidence type="ECO:0000256" key="1">
    <source>
        <dbReference type="ARBA" id="ARBA00001957"/>
    </source>
</evidence>
<reference evidence="6 7" key="1">
    <citation type="submission" date="2020-11" db="EMBL/GenBank/DDBJ databases">
        <title>Streptomyces spirodelae sp. nov., isolated from duckweed.</title>
        <authorList>
            <person name="Saimee Y."/>
            <person name="Duangmal K."/>
        </authorList>
    </citation>
    <scope>NUCLEOTIDE SEQUENCE [LARGE SCALE GENOMIC DNA]</scope>
    <source>
        <strain evidence="6 7">S16-07</strain>
    </source>
</reference>
<dbReference type="Gene3D" id="3.30.559.30">
    <property type="entry name" value="Nonribosomal peptide synthetase, condensation domain"/>
    <property type="match status" value="1"/>
</dbReference>
<sequence>MARFDIGEGLPLTAAQSGMWFTQQLAPDSACLRPAEVIEIRGAVEVELLERAIRQAVAETEALRVRFVPGGPDGDEGVRQVIEDCADWPFPLIDVRGEADPDAAAREWMWADLRAPMDMHRAGLFSFAVLCTADARFLLYLCSHHILMDGYATSLFVPRIAEIYSALESGGPVPPSRLAPLRKALEDEAEYTDSERKERDRAYWSEELARCAASAPATSGRLPKPAPAFVRETGHLDTGTAGALRALARNARTGLATVAMAALALYVHRLADDAREDAVVDVTVAARGPATRDVPCMVANVLPLRVPQPSSGTVGELLRKTAAAAKALLRHQRYSYVNLVRGPHARRPAAGRMEDWGINVMLHDPQISFGRHPATLHNLSNGPVTGMAVNVYDRPSDGSLRIDFQADPDIYPAEQIAAHHRRFLALLRTLTTATGTTALEKVELTTPEERERVLAWGRGRERAFPFAPLHAAFEERVREEPGASALVCGAGADAGAGADTDAGLPGAGVLSRGEVNVRANRLAHLLLRRGAGPGATVALALPRTADYAVALLAVLKTGAACLTLDADHPAERTRQMLADAAPVCVLTAAGAGEPGEAASVPSGGAPLLVVDAAATVRELARQSAADPGDRDRPRPLRPYDVAYLAFTSGTTGRPKGVEVEHWQLANLYHDHLSGIIAPAAQAAGRRLRAAQTASFCFDASWEAWLCLAAGHELHLIEDGVRHDPAALAARVEEQRIDLLALTPTHVRALLAAGLFDPARRHHPGTLLVGGEAVDPVLWQRLRSLPGVAVHNCYGPAECAVDAVWCRLDAAGARPVIGRPGHNLRAYVLDRDGHLVPPGVPGELHLGGAQVARGYLGAPGLTAEKFLPDPFAAAPPAGGGADGPAPRVYRTGDLVRWTEDGVLEYLGRTDAQLKVHGVRIEPQEVETVLARHPHVAQVAVTAQRSGDDPVNGPVHLAAHVVPATRHSGGPAYSGPPDPTHTDTKRTNTGRTDTRSQDRVRSEPSDSARTGAVPSGEGCPSPGQPALDAAELRAWAASRLPSAMVPAAFYTHEALPRTPQGKLDRAALLTDALPAQATSDQRRRRPRTAGTTVERTLCALFAEVLDVPDVTLDDDFFALGGHSLAATRLLSRIHTQLGTELSLGALYQAPTVGQLAKLLDTAAGPQPPADGASEMLLPLRTEGDAAPLFCVHPAGGLGWCYATLLPHLPPSVPVYALQAQGLRPGDALAGTFPELIAEYVARIRSVQPNGPYRLLGWSLGGALAHAVAARLEQQGEDVGLLALLDSAPLDRTPRLDPDTDPAVVRRLVTEAVGHDLADDAQLTAVTRMLAHYAALRPTWTPAVHRGDAHYFRATETAPEHTPDPATWHPHLTGTLTLHDIPCTHSAMGQPDAMAQVGRVLAALLSAAEQRRPDDSRE</sequence>
<dbReference type="Pfam" id="PF00550">
    <property type="entry name" value="PP-binding"/>
    <property type="match status" value="1"/>
</dbReference>
<dbReference type="PANTHER" id="PTHR45527:SF1">
    <property type="entry name" value="FATTY ACID SYNTHASE"/>
    <property type="match status" value="1"/>
</dbReference>
<evidence type="ECO:0000259" key="5">
    <source>
        <dbReference type="PROSITE" id="PS50075"/>
    </source>
</evidence>
<keyword evidence="2" id="KW-0596">Phosphopantetheine</keyword>
<dbReference type="SUPFAM" id="SSF56801">
    <property type="entry name" value="Acetyl-CoA synthetase-like"/>
    <property type="match status" value="1"/>
</dbReference>
<dbReference type="InterPro" id="IPR020845">
    <property type="entry name" value="AMP-binding_CS"/>
</dbReference>
<feature type="compositionally biased region" description="Basic and acidic residues" evidence="4">
    <location>
        <begin position="978"/>
        <end position="1004"/>
    </location>
</feature>
<feature type="region of interest" description="Disordered" evidence="4">
    <location>
        <begin position="963"/>
        <end position="1024"/>
    </location>
</feature>
<dbReference type="SUPFAM" id="SSF47336">
    <property type="entry name" value="ACP-like"/>
    <property type="match status" value="1"/>
</dbReference>